<keyword evidence="4" id="KW-1185">Reference proteome</keyword>
<gene>
    <name evidence="3" type="ORF">CC85DRAFT_304646</name>
</gene>
<proteinExistence type="predicted"/>
<keyword evidence="2" id="KW-0812">Transmembrane</keyword>
<feature type="region of interest" description="Disordered" evidence="1">
    <location>
        <begin position="1"/>
        <end position="26"/>
    </location>
</feature>
<feature type="compositionally biased region" description="Acidic residues" evidence="1">
    <location>
        <begin position="15"/>
        <end position="26"/>
    </location>
</feature>
<dbReference type="OrthoDB" id="2563070at2759"/>
<dbReference type="EMBL" id="KQ087246">
    <property type="protein sequence ID" value="KLT39900.1"/>
    <property type="molecule type" value="Genomic_DNA"/>
</dbReference>
<protein>
    <submittedName>
        <fullName evidence="3">Uncharacterized protein</fullName>
    </submittedName>
</protein>
<name>A0A0J0XFQ8_9TREE</name>
<evidence type="ECO:0000256" key="2">
    <source>
        <dbReference type="SAM" id="Phobius"/>
    </source>
</evidence>
<feature type="transmembrane region" description="Helical" evidence="2">
    <location>
        <begin position="78"/>
        <end position="96"/>
    </location>
</feature>
<evidence type="ECO:0000256" key="1">
    <source>
        <dbReference type="SAM" id="MobiDB-lite"/>
    </source>
</evidence>
<dbReference type="AlphaFoldDB" id="A0A0J0XFQ8"/>
<dbReference type="Proteomes" id="UP000053611">
    <property type="component" value="Unassembled WGS sequence"/>
</dbReference>
<reference evidence="3 4" key="1">
    <citation type="submission" date="2015-03" db="EMBL/GenBank/DDBJ databases">
        <title>Genomics and transcriptomics of the oil-accumulating basidiomycete yeast T. oleaginosus allow insights into substrate utilization and the diverse evolutionary trajectories of mating systems in fungi.</title>
        <authorList>
            <consortium name="DOE Joint Genome Institute"/>
            <person name="Kourist R."/>
            <person name="Kracht O."/>
            <person name="Bracharz F."/>
            <person name="Lipzen A."/>
            <person name="Nolan M."/>
            <person name="Ohm R."/>
            <person name="Grigoriev I."/>
            <person name="Sun S."/>
            <person name="Heitman J."/>
            <person name="Bruck T."/>
            <person name="Nowrousian M."/>
        </authorList>
    </citation>
    <scope>NUCLEOTIDE SEQUENCE [LARGE SCALE GENOMIC DNA]</scope>
    <source>
        <strain evidence="3 4">IBC0246</strain>
    </source>
</reference>
<feature type="compositionally biased region" description="Basic residues" evidence="1">
    <location>
        <begin position="1"/>
        <end position="10"/>
    </location>
</feature>
<feature type="transmembrane region" description="Helical" evidence="2">
    <location>
        <begin position="108"/>
        <end position="129"/>
    </location>
</feature>
<keyword evidence="2" id="KW-0472">Membrane</keyword>
<keyword evidence="2" id="KW-1133">Transmembrane helix</keyword>
<dbReference type="GeneID" id="28986149"/>
<evidence type="ECO:0000313" key="4">
    <source>
        <dbReference type="Proteomes" id="UP000053611"/>
    </source>
</evidence>
<accession>A0A0J0XFQ8</accession>
<sequence length="177" mass="20084">MPPRRRTTKQVKREEEEEDVRPISEEEQEAEINALRKKAERDKETGRMYLDALVLVCFVVFIRQLYRYARAGSGAPALLKLVALAQTLLIPFSVTPERLPVLGPQVAGYHHLVVLGQLLLFGISFVLQIGQVPITELLRAALPELLAFSVELQRRAERSNDVELDKLERLKYPLKGA</sequence>
<evidence type="ECO:0000313" key="3">
    <source>
        <dbReference type="EMBL" id="KLT39900.1"/>
    </source>
</evidence>
<organism evidence="3 4">
    <name type="scientific">Cutaneotrichosporon oleaginosum</name>
    <dbReference type="NCBI Taxonomy" id="879819"/>
    <lineage>
        <taxon>Eukaryota</taxon>
        <taxon>Fungi</taxon>
        <taxon>Dikarya</taxon>
        <taxon>Basidiomycota</taxon>
        <taxon>Agaricomycotina</taxon>
        <taxon>Tremellomycetes</taxon>
        <taxon>Trichosporonales</taxon>
        <taxon>Trichosporonaceae</taxon>
        <taxon>Cutaneotrichosporon</taxon>
    </lineage>
</organism>